<dbReference type="AlphaFoldDB" id="N9SR31"/>
<dbReference type="RefSeq" id="WP_002881311.1">
    <property type="nucleotide sequence ID" value="NZ_AMWK01000006.1"/>
</dbReference>
<feature type="signal peptide" evidence="1">
    <location>
        <begin position="1"/>
        <end position="22"/>
    </location>
</feature>
<organism evidence="2 3">
    <name type="scientific">Metamycoplasma alkalescens 14918</name>
    <dbReference type="NCBI Taxonomy" id="1188234"/>
    <lineage>
        <taxon>Bacteria</taxon>
        <taxon>Bacillati</taxon>
        <taxon>Mycoplasmatota</taxon>
        <taxon>Mycoplasmoidales</taxon>
        <taxon>Metamycoplasmataceae</taxon>
        <taxon>Metamycoplasma</taxon>
    </lineage>
</organism>
<dbReference type="OrthoDB" id="394871at2"/>
<gene>
    <name evidence="2" type="ORF">MALK_2810</name>
</gene>
<protein>
    <recommendedName>
        <fullName evidence="4">Lipoprotein</fullName>
    </recommendedName>
</protein>
<feature type="chain" id="PRO_5004152089" description="Lipoprotein" evidence="1">
    <location>
        <begin position="23"/>
        <end position="582"/>
    </location>
</feature>
<evidence type="ECO:0000256" key="1">
    <source>
        <dbReference type="SAM" id="SignalP"/>
    </source>
</evidence>
<keyword evidence="3" id="KW-1185">Reference proteome</keyword>
<dbReference type="PATRIC" id="fig|1188234.3.peg.260"/>
<evidence type="ECO:0000313" key="2">
    <source>
        <dbReference type="EMBL" id="ENY53940.1"/>
    </source>
</evidence>
<reference evidence="2 3" key="1">
    <citation type="journal article" date="2013" name="Genome Announc.">
        <title>Draft Genome Sequences of Mycoplasma alkalescens, Mycoplasma arginini, and Mycoplasma bovigenitalium, Three Species with Equivocal Pathogenic Status for Cattle.</title>
        <authorList>
            <person name="Manso-Silvan L."/>
            <person name="Tardy F."/>
            <person name="Baranowski E."/>
            <person name="Barre A."/>
            <person name="Blanchard A."/>
            <person name="Breton M."/>
            <person name="Couture C."/>
            <person name="Citti C."/>
            <person name="Dordet-Frisoni E."/>
            <person name="Dupuy V."/>
            <person name="Gaurivaud P."/>
            <person name="Jacob D."/>
            <person name="Lemaitre C."/>
            <person name="Nikolski M."/>
            <person name="Nouvel L.X."/>
            <person name="Poumarat F."/>
            <person name="Thebault P."/>
            <person name="Theil S."/>
            <person name="Thiaucourt F."/>
            <person name="Sirand-Pugnet P."/>
        </authorList>
    </citation>
    <scope>NUCLEOTIDE SEQUENCE [LARGE SCALE GENOMIC DNA]</scope>
    <source>
        <strain evidence="2 3">14918</strain>
    </source>
</reference>
<accession>N9SR31</accession>
<proteinExistence type="predicted"/>
<comment type="caution">
    <text evidence="2">The sequence shown here is derived from an EMBL/GenBank/DDBJ whole genome shotgun (WGS) entry which is preliminary data.</text>
</comment>
<dbReference type="EMBL" id="AMWK01000006">
    <property type="protein sequence ID" value="ENY53940.1"/>
    <property type="molecule type" value="Genomic_DNA"/>
</dbReference>
<dbReference type="PROSITE" id="PS51257">
    <property type="entry name" value="PROKAR_LIPOPROTEIN"/>
    <property type="match status" value="1"/>
</dbReference>
<evidence type="ECO:0000313" key="3">
    <source>
        <dbReference type="Proteomes" id="UP000013137"/>
    </source>
</evidence>
<name>N9SR31_9BACT</name>
<dbReference type="InterPro" id="IPR054783">
    <property type="entry name" value="P60-like"/>
</dbReference>
<keyword evidence="1" id="KW-0732">Signal</keyword>
<dbReference type="Proteomes" id="UP000013137">
    <property type="component" value="Unassembled WGS sequence"/>
</dbReference>
<sequence>MKKKIVISTLLSSLLPITSVVAISCKNPNSDSKTENSGFQINFLKEPASKNQIIQQLLDTYLSIFYENDLKDISANDNDEKILKAIEDKKTNLHKDLFNIFKQYAAKKIEENPQIFWNLKFDFIKLNIDESNFNPSPKKIPSEEDFIFIMKNSKPLQLNWRLELEKLLISKLYLLKSREEFKKLSNNDKGQDKYQVSLDSEMKKEEISSTKKDIYNALDLSSNNLYLIKYLVENPIIQKWSFTDNQDMNLRNGHANVSTFNHFNDLASYTSSDKVKYNYNPISKHPEFIIATGNLENKELKTLRAFKGIEQNTNTSGDLANTLDAIKNTKSPIFGFVNPNTNQVWDQDYFKFANILESQKELPKIKPTNQLNGKIGKEEELKNSDAKDIEFDSLERDSKNEKLFTKEISINGNGKYTLLYEINGDLVFSGENLRVPMRLSVKGLGKRHFYDFNAILNYDGTKFEADTKANKINLDKFPKQINMIKNGTIDAAYVVKIAPMYILKEVDDEKEPGKKVNKGFLTFDQTPWNDEKEQSKIANHIIVSKGNELFREANKYILDNLGFKLVDLHPIVLDIFKAEGIL</sequence>
<dbReference type="NCBIfam" id="NF045835">
    <property type="entry name" value="P60_lipo"/>
    <property type="match status" value="1"/>
</dbReference>
<evidence type="ECO:0008006" key="4">
    <source>
        <dbReference type="Google" id="ProtNLM"/>
    </source>
</evidence>